<dbReference type="Proteomes" id="UP000050525">
    <property type="component" value="Unassembled WGS sequence"/>
</dbReference>
<dbReference type="GO" id="GO:0016712">
    <property type="term" value="F:oxidoreductase activity, acting on paired donors, with incorporation or reduction of molecular oxygen, reduced flavin or flavoprotein as one donor, and incorporation of one atom of oxygen"/>
    <property type="evidence" value="ECO:0007669"/>
    <property type="project" value="TreeGrafter"/>
</dbReference>
<comment type="caution">
    <text evidence="15">The sequence shown here is derived from an EMBL/GenBank/DDBJ whole genome shotgun (WGS) entry which is preliminary data.</text>
</comment>
<dbReference type="PANTHER" id="PTHR24300:SF424">
    <property type="entry name" value="CYTOCHROME P450"/>
    <property type="match status" value="1"/>
</dbReference>
<keyword evidence="7" id="KW-0256">Endoplasmic reticulum</keyword>
<evidence type="ECO:0000256" key="12">
    <source>
        <dbReference type="ARBA" id="ARBA00023136"/>
    </source>
</evidence>
<dbReference type="FunFam" id="1.10.630.10:FF:000238">
    <property type="entry name" value="Cytochrome P450 2A6"/>
    <property type="match status" value="1"/>
</dbReference>
<keyword evidence="5 13" id="KW-0349">Heme</keyword>
<evidence type="ECO:0000256" key="9">
    <source>
        <dbReference type="ARBA" id="ARBA00023002"/>
    </source>
</evidence>
<dbReference type="GO" id="GO:0019373">
    <property type="term" value="P:epoxygenase P450 pathway"/>
    <property type="evidence" value="ECO:0007669"/>
    <property type="project" value="TreeGrafter"/>
</dbReference>
<organism evidence="15 16">
    <name type="scientific">Alligator mississippiensis</name>
    <name type="common">American alligator</name>
    <dbReference type="NCBI Taxonomy" id="8496"/>
    <lineage>
        <taxon>Eukaryota</taxon>
        <taxon>Metazoa</taxon>
        <taxon>Chordata</taxon>
        <taxon>Craniata</taxon>
        <taxon>Vertebrata</taxon>
        <taxon>Euteleostomi</taxon>
        <taxon>Archelosauria</taxon>
        <taxon>Archosauria</taxon>
        <taxon>Crocodylia</taxon>
        <taxon>Alligatoridae</taxon>
        <taxon>Alligatorinae</taxon>
        <taxon>Alligator</taxon>
    </lineage>
</organism>
<comment type="similarity">
    <text evidence="4 14">Belongs to the cytochrome P450 family.</text>
</comment>
<evidence type="ECO:0000256" key="11">
    <source>
        <dbReference type="ARBA" id="ARBA00023033"/>
    </source>
</evidence>
<evidence type="ECO:0000256" key="3">
    <source>
        <dbReference type="ARBA" id="ARBA00004406"/>
    </source>
</evidence>
<keyword evidence="10 13" id="KW-0408">Iron</keyword>
<dbReference type="AlphaFoldDB" id="A0A151P6X7"/>
<dbReference type="EMBL" id="AKHW03000653">
    <property type="protein sequence ID" value="KYO44818.1"/>
    <property type="molecule type" value="Genomic_DNA"/>
</dbReference>
<evidence type="ECO:0000256" key="14">
    <source>
        <dbReference type="RuleBase" id="RU000461"/>
    </source>
</evidence>
<gene>
    <name evidence="15" type="ORF">Y1Q_0006984</name>
</gene>
<dbReference type="GO" id="GO:0020037">
    <property type="term" value="F:heme binding"/>
    <property type="evidence" value="ECO:0007669"/>
    <property type="project" value="InterPro"/>
</dbReference>
<keyword evidence="6 13" id="KW-0479">Metal-binding</keyword>
<dbReference type="SUPFAM" id="SSF48264">
    <property type="entry name" value="Cytochrome P450"/>
    <property type="match status" value="1"/>
</dbReference>
<protein>
    <recommendedName>
        <fullName evidence="17">Cytochrome P450 2G1-like</fullName>
    </recommendedName>
</protein>
<dbReference type="PANTHER" id="PTHR24300">
    <property type="entry name" value="CYTOCHROME P450 508A4-RELATED"/>
    <property type="match status" value="1"/>
</dbReference>
<dbReference type="GO" id="GO:0006805">
    <property type="term" value="P:xenobiotic metabolic process"/>
    <property type="evidence" value="ECO:0007669"/>
    <property type="project" value="TreeGrafter"/>
</dbReference>
<comment type="subcellular location">
    <subcellularLocation>
        <location evidence="3">Endoplasmic reticulum membrane</location>
        <topology evidence="3">Peripheral membrane protein</topology>
    </subcellularLocation>
    <subcellularLocation>
        <location evidence="2">Microsome membrane</location>
        <topology evidence="2">Peripheral membrane protein</topology>
    </subcellularLocation>
</comment>
<name>A0A151P6X7_ALLMI</name>
<sequence length="449" mass="51754">MLKPLMEAKEKFGPVFMLYMRFQRFVVLSSYDAVKEALVDHAVEFGSRGAMYSLERLFKGHGVILVNGERWKQLRRFSSSTLKNFGMGKRSIEEQIQVEAQHLVEAIREKKGSPFNPALLTTHAVSNITCSIVFGNRFDYEDENFLNLMGSMNNFFLEMSNQWSMLYEICPRILQFLPGPHKRMPRIYKTLHEFILERVRINQQSLDPSCPRDYIDSFLIRMEQEKQNPLSEFHTTSLVENVIQLFIAGTETTSSTLRYGFLLLAKYPEVQDKVHEEIDRVIGQTHGPGMQHRSRMPYTNAVIHEIQRFANILPLGLLHKVACDTHFRGYFLPKDTLVCTSLSTVLHDPKYFKDPESFDPGHFLDENGCFKQNDAFLPFSAGKRVCLGKSLALMELFLMLTTILQRFTLTSPKPPQEINLTPKVNILVNVPPSYELYVLPREDGLQDRA</sequence>
<evidence type="ECO:0000256" key="2">
    <source>
        <dbReference type="ARBA" id="ARBA00004174"/>
    </source>
</evidence>
<dbReference type="GO" id="GO:0005789">
    <property type="term" value="C:endoplasmic reticulum membrane"/>
    <property type="evidence" value="ECO:0007669"/>
    <property type="project" value="UniProtKB-SubCell"/>
</dbReference>
<keyword evidence="16" id="KW-1185">Reference proteome</keyword>
<dbReference type="Pfam" id="PF00067">
    <property type="entry name" value="p450"/>
    <property type="match status" value="1"/>
</dbReference>
<evidence type="ECO:0000256" key="10">
    <source>
        <dbReference type="ARBA" id="ARBA00023004"/>
    </source>
</evidence>
<proteinExistence type="inferred from homology"/>
<evidence type="ECO:0000256" key="6">
    <source>
        <dbReference type="ARBA" id="ARBA00022723"/>
    </source>
</evidence>
<dbReference type="InterPro" id="IPR036396">
    <property type="entry name" value="Cyt_P450_sf"/>
</dbReference>
<evidence type="ECO:0000256" key="13">
    <source>
        <dbReference type="PIRSR" id="PIRSR602401-1"/>
    </source>
</evidence>
<dbReference type="InterPro" id="IPR017972">
    <property type="entry name" value="Cyt_P450_CS"/>
</dbReference>
<evidence type="ECO:0000256" key="8">
    <source>
        <dbReference type="ARBA" id="ARBA00022848"/>
    </source>
</evidence>
<dbReference type="InterPro" id="IPR001128">
    <property type="entry name" value="Cyt_P450"/>
</dbReference>
<keyword evidence="12" id="KW-0472">Membrane</keyword>
<keyword evidence="9 14" id="KW-0560">Oxidoreductase</keyword>
<dbReference type="GO" id="GO:0008392">
    <property type="term" value="F:arachidonate epoxygenase activity"/>
    <property type="evidence" value="ECO:0007669"/>
    <property type="project" value="TreeGrafter"/>
</dbReference>
<dbReference type="PRINTS" id="PR00463">
    <property type="entry name" value="EP450I"/>
</dbReference>
<keyword evidence="8" id="KW-0492">Microsome</keyword>
<reference evidence="15 16" key="1">
    <citation type="journal article" date="2012" name="Genome Biol.">
        <title>Sequencing three crocodilian genomes to illuminate the evolution of archosaurs and amniotes.</title>
        <authorList>
            <person name="St John J.A."/>
            <person name="Braun E.L."/>
            <person name="Isberg S.R."/>
            <person name="Miles L.G."/>
            <person name="Chong A.Y."/>
            <person name="Gongora J."/>
            <person name="Dalzell P."/>
            <person name="Moran C."/>
            <person name="Bed'hom B."/>
            <person name="Abzhanov A."/>
            <person name="Burgess S.C."/>
            <person name="Cooksey A.M."/>
            <person name="Castoe T.A."/>
            <person name="Crawford N.G."/>
            <person name="Densmore L.D."/>
            <person name="Drew J.C."/>
            <person name="Edwards S.V."/>
            <person name="Faircloth B.C."/>
            <person name="Fujita M.K."/>
            <person name="Greenwold M.J."/>
            <person name="Hoffmann F.G."/>
            <person name="Howard J.M."/>
            <person name="Iguchi T."/>
            <person name="Janes D.E."/>
            <person name="Khan S.Y."/>
            <person name="Kohno S."/>
            <person name="de Koning A.J."/>
            <person name="Lance S.L."/>
            <person name="McCarthy F.M."/>
            <person name="McCormack J.E."/>
            <person name="Merchant M.E."/>
            <person name="Peterson D.G."/>
            <person name="Pollock D.D."/>
            <person name="Pourmand N."/>
            <person name="Raney B.J."/>
            <person name="Roessler K.A."/>
            <person name="Sanford J.R."/>
            <person name="Sawyer R.H."/>
            <person name="Schmidt C.J."/>
            <person name="Triplett E.W."/>
            <person name="Tuberville T.D."/>
            <person name="Venegas-Anaya M."/>
            <person name="Howard J.T."/>
            <person name="Jarvis E.D."/>
            <person name="Guillette L.J.Jr."/>
            <person name="Glenn T.C."/>
            <person name="Green R.E."/>
            <person name="Ray D.A."/>
        </authorList>
    </citation>
    <scope>NUCLEOTIDE SEQUENCE [LARGE SCALE GENOMIC DNA]</scope>
    <source>
        <strain evidence="15">KSC_2009_1</strain>
    </source>
</reference>
<accession>A0A151P6X7</accession>
<dbReference type="GO" id="GO:0005506">
    <property type="term" value="F:iron ion binding"/>
    <property type="evidence" value="ECO:0007669"/>
    <property type="project" value="InterPro"/>
</dbReference>
<dbReference type="InterPro" id="IPR002401">
    <property type="entry name" value="Cyt_P450_E_grp-I"/>
</dbReference>
<dbReference type="Gene3D" id="1.10.630.10">
    <property type="entry name" value="Cytochrome P450"/>
    <property type="match status" value="1"/>
</dbReference>
<dbReference type="eggNOG" id="KOG0156">
    <property type="taxonomic scope" value="Eukaryota"/>
</dbReference>
<dbReference type="CDD" id="cd11026">
    <property type="entry name" value="CYP2"/>
    <property type="match status" value="1"/>
</dbReference>
<evidence type="ECO:0008006" key="17">
    <source>
        <dbReference type="Google" id="ProtNLM"/>
    </source>
</evidence>
<dbReference type="InterPro" id="IPR050182">
    <property type="entry name" value="Cytochrome_P450_fam2"/>
</dbReference>
<evidence type="ECO:0000313" key="16">
    <source>
        <dbReference type="Proteomes" id="UP000050525"/>
    </source>
</evidence>
<feature type="binding site" description="axial binding residue" evidence="13">
    <location>
        <position position="386"/>
    </location>
    <ligand>
        <name>heme</name>
        <dbReference type="ChEBI" id="CHEBI:30413"/>
    </ligand>
    <ligandPart>
        <name>Fe</name>
        <dbReference type="ChEBI" id="CHEBI:18248"/>
    </ligandPart>
</feature>
<evidence type="ECO:0000256" key="4">
    <source>
        <dbReference type="ARBA" id="ARBA00010617"/>
    </source>
</evidence>
<evidence type="ECO:0000256" key="5">
    <source>
        <dbReference type="ARBA" id="ARBA00022617"/>
    </source>
</evidence>
<dbReference type="STRING" id="8496.A0A151P6X7"/>
<evidence type="ECO:0000256" key="1">
    <source>
        <dbReference type="ARBA" id="ARBA00001971"/>
    </source>
</evidence>
<evidence type="ECO:0000256" key="7">
    <source>
        <dbReference type="ARBA" id="ARBA00022824"/>
    </source>
</evidence>
<comment type="cofactor">
    <cofactor evidence="1 13">
        <name>heme</name>
        <dbReference type="ChEBI" id="CHEBI:30413"/>
    </cofactor>
</comment>
<keyword evidence="11 14" id="KW-0503">Monooxygenase</keyword>
<evidence type="ECO:0000313" key="15">
    <source>
        <dbReference type="EMBL" id="KYO44818.1"/>
    </source>
</evidence>
<dbReference type="PROSITE" id="PS00086">
    <property type="entry name" value="CYTOCHROME_P450"/>
    <property type="match status" value="1"/>
</dbReference>
<dbReference type="PRINTS" id="PR00385">
    <property type="entry name" value="P450"/>
</dbReference>